<dbReference type="Pfam" id="PF00512">
    <property type="entry name" value="HisKA"/>
    <property type="match status" value="1"/>
</dbReference>
<evidence type="ECO:0000259" key="4">
    <source>
        <dbReference type="PROSITE" id="PS50109"/>
    </source>
</evidence>
<organism evidence="5 6">
    <name type="scientific">Bizionia myxarmorum</name>
    <dbReference type="NCBI Taxonomy" id="291186"/>
    <lineage>
        <taxon>Bacteria</taxon>
        <taxon>Pseudomonadati</taxon>
        <taxon>Bacteroidota</taxon>
        <taxon>Flavobacteriia</taxon>
        <taxon>Flavobacteriales</taxon>
        <taxon>Flavobacteriaceae</taxon>
        <taxon>Bizionia</taxon>
    </lineage>
</organism>
<dbReference type="Pfam" id="PF13185">
    <property type="entry name" value="GAF_2"/>
    <property type="match status" value="1"/>
</dbReference>
<keyword evidence="5" id="KW-0418">Kinase</keyword>
<proteinExistence type="predicted"/>
<keyword evidence="5" id="KW-0808">Transferase</keyword>
<dbReference type="AlphaFoldDB" id="A0A5D0RC16"/>
<sequence length="402" mass="45196">MIAPSTPENEKQRQLAVEQYQLLDSLPEASYNEITALASYITDAPISLITLLDKDRNFFKSHFGIPFNEAPRDLSFCGHAIVSNDPITIIPDARADERFHDNPLVLEQNAIFYAGVPLVNPQGLRLGTLCIFDTKPNSLNEKQISILKVLANQVVVLFEQRLVNLKLEKLKEELLLRNENLKKFANVVSHDLKSPLANITALIDLVEQDEDGKTSPESLEYLQYLKSSSNSLRDYIDGLLVFYSNVELIESNKEHLQFDDFMEHIENLCFKNTEDVVFTFTPEVGEVFVNKSALSQILVNLITNAIKYNDKEETHISVNFSQDETDYFFEVSDNGPGIPADKLEFIFDLFAVLGEDKHKNKGTGIGLTTVKKLVESMGGKIQVTAPENGGSIFAFNLKRSDN</sequence>
<dbReference type="GO" id="GO:0000155">
    <property type="term" value="F:phosphorelay sensor kinase activity"/>
    <property type="evidence" value="ECO:0007669"/>
    <property type="project" value="InterPro"/>
</dbReference>
<dbReference type="SMART" id="SM00065">
    <property type="entry name" value="GAF"/>
    <property type="match status" value="1"/>
</dbReference>
<comment type="caution">
    <text evidence="5">The sequence shown here is derived from an EMBL/GenBank/DDBJ whole genome shotgun (WGS) entry which is preliminary data.</text>
</comment>
<dbReference type="Proteomes" id="UP000323720">
    <property type="component" value="Unassembled WGS sequence"/>
</dbReference>
<dbReference type="InterPro" id="IPR003594">
    <property type="entry name" value="HATPase_dom"/>
</dbReference>
<evidence type="ECO:0000256" key="1">
    <source>
        <dbReference type="ARBA" id="ARBA00000085"/>
    </source>
</evidence>
<dbReference type="InterPro" id="IPR036890">
    <property type="entry name" value="HATPase_C_sf"/>
</dbReference>
<comment type="catalytic activity">
    <reaction evidence="1">
        <text>ATP + protein L-histidine = ADP + protein N-phospho-L-histidine.</text>
        <dbReference type="EC" id="2.7.13.3"/>
    </reaction>
</comment>
<evidence type="ECO:0000256" key="2">
    <source>
        <dbReference type="ARBA" id="ARBA00012438"/>
    </source>
</evidence>
<gene>
    <name evidence="5" type="ORF">ES674_04595</name>
</gene>
<evidence type="ECO:0000313" key="6">
    <source>
        <dbReference type="Proteomes" id="UP000323720"/>
    </source>
</evidence>
<dbReference type="CDD" id="cd00082">
    <property type="entry name" value="HisKA"/>
    <property type="match status" value="1"/>
</dbReference>
<dbReference type="InterPro" id="IPR005467">
    <property type="entry name" value="His_kinase_dom"/>
</dbReference>
<dbReference type="EMBL" id="VSKK01000001">
    <property type="protein sequence ID" value="TYB79062.1"/>
    <property type="molecule type" value="Genomic_DNA"/>
</dbReference>
<accession>A0A5D0RC16</accession>
<feature type="domain" description="Histidine kinase" evidence="4">
    <location>
        <begin position="187"/>
        <end position="401"/>
    </location>
</feature>
<keyword evidence="3" id="KW-0597">Phosphoprotein</keyword>
<dbReference type="SMART" id="SM00387">
    <property type="entry name" value="HATPase_c"/>
    <property type="match status" value="1"/>
</dbReference>
<reference evidence="5 6" key="1">
    <citation type="submission" date="2019-08" db="EMBL/GenBank/DDBJ databases">
        <title>Genomes of Antarctic Bizionia species.</title>
        <authorList>
            <person name="Bowman J.P."/>
        </authorList>
    </citation>
    <scope>NUCLEOTIDE SEQUENCE [LARGE SCALE GENOMIC DNA]</scope>
    <source>
        <strain evidence="5 6">ADA-4</strain>
    </source>
</reference>
<dbReference type="SUPFAM" id="SSF47384">
    <property type="entry name" value="Homodimeric domain of signal transducing histidine kinase"/>
    <property type="match status" value="1"/>
</dbReference>
<dbReference type="EC" id="2.7.13.3" evidence="2"/>
<dbReference type="OrthoDB" id="9811889at2"/>
<evidence type="ECO:0000313" key="5">
    <source>
        <dbReference type="EMBL" id="TYB79062.1"/>
    </source>
</evidence>
<dbReference type="PANTHER" id="PTHR43102:SF2">
    <property type="entry name" value="GAF DOMAIN-CONTAINING PROTEIN"/>
    <property type="match status" value="1"/>
</dbReference>
<protein>
    <recommendedName>
        <fullName evidence="2">histidine kinase</fullName>
        <ecNumber evidence="2">2.7.13.3</ecNumber>
    </recommendedName>
</protein>
<dbReference type="PRINTS" id="PR00344">
    <property type="entry name" value="BCTRLSENSOR"/>
</dbReference>
<dbReference type="PANTHER" id="PTHR43102">
    <property type="entry name" value="SLR1143 PROTEIN"/>
    <property type="match status" value="1"/>
</dbReference>
<dbReference type="InterPro" id="IPR003661">
    <property type="entry name" value="HisK_dim/P_dom"/>
</dbReference>
<name>A0A5D0RC16_9FLAO</name>
<dbReference type="CDD" id="cd00075">
    <property type="entry name" value="HATPase"/>
    <property type="match status" value="1"/>
</dbReference>
<dbReference type="Gene3D" id="1.10.287.130">
    <property type="match status" value="1"/>
</dbReference>
<dbReference type="InterPro" id="IPR003018">
    <property type="entry name" value="GAF"/>
</dbReference>
<dbReference type="InterPro" id="IPR036097">
    <property type="entry name" value="HisK_dim/P_sf"/>
</dbReference>
<dbReference type="InterPro" id="IPR004358">
    <property type="entry name" value="Sig_transdc_His_kin-like_C"/>
</dbReference>
<dbReference type="Gene3D" id="3.30.565.10">
    <property type="entry name" value="Histidine kinase-like ATPase, C-terminal domain"/>
    <property type="match status" value="1"/>
</dbReference>
<dbReference type="Gene3D" id="3.30.450.40">
    <property type="match status" value="1"/>
</dbReference>
<dbReference type="Pfam" id="PF02518">
    <property type="entry name" value="HATPase_c"/>
    <property type="match status" value="1"/>
</dbReference>
<keyword evidence="6" id="KW-1185">Reference proteome</keyword>
<dbReference type="InterPro" id="IPR029016">
    <property type="entry name" value="GAF-like_dom_sf"/>
</dbReference>
<dbReference type="SMART" id="SM00388">
    <property type="entry name" value="HisKA"/>
    <property type="match status" value="1"/>
</dbReference>
<evidence type="ECO:0000256" key="3">
    <source>
        <dbReference type="ARBA" id="ARBA00022553"/>
    </source>
</evidence>
<dbReference type="PROSITE" id="PS50109">
    <property type="entry name" value="HIS_KIN"/>
    <property type="match status" value="1"/>
</dbReference>
<dbReference type="SUPFAM" id="SSF55781">
    <property type="entry name" value="GAF domain-like"/>
    <property type="match status" value="1"/>
</dbReference>
<dbReference type="SUPFAM" id="SSF55874">
    <property type="entry name" value="ATPase domain of HSP90 chaperone/DNA topoisomerase II/histidine kinase"/>
    <property type="match status" value="1"/>
</dbReference>
<dbReference type="RefSeq" id="WP_148402798.1">
    <property type="nucleotide sequence ID" value="NZ_VSKK01000001.1"/>
</dbReference>